<gene>
    <name evidence="1" type="ORF">O181_106344</name>
</gene>
<name>A0A9Q3PLZ4_9BASI</name>
<accession>A0A9Q3PLZ4</accession>
<dbReference type="AlphaFoldDB" id="A0A9Q3PLZ4"/>
<organism evidence="1 2">
    <name type="scientific">Austropuccinia psidii MF-1</name>
    <dbReference type="NCBI Taxonomy" id="1389203"/>
    <lineage>
        <taxon>Eukaryota</taxon>
        <taxon>Fungi</taxon>
        <taxon>Dikarya</taxon>
        <taxon>Basidiomycota</taxon>
        <taxon>Pucciniomycotina</taxon>
        <taxon>Pucciniomycetes</taxon>
        <taxon>Pucciniales</taxon>
        <taxon>Sphaerophragmiaceae</taxon>
        <taxon>Austropuccinia</taxon>
    </lineage>
</organism>
<dbReference type="OrthoDB" id="3264316at2759"/>
<reference evidence="1" key="1">
    <citation type="submission" date="2021-03" db="EMBL/GenBank/DDBJ databases">
        <title>Draft genome sequence of rust myrtle Austropuccinia psidii MF-1, a brazilian biotype.</title>
        <authorList>
            <person name="Quecine M.C."/>
            <person name="Pachon D.M.R."/>
            <person name="Bonatelli M.L."/>
            <person name="Correr F.H."/>
            <person name="Franceschini L.M."/>
            <person name="Leite T.F."/>
            <person name="Margarido G.R.A."/>
            <person name="Almeida C.A."/>
            <person name="Ferrarezi J.A."/>
            <person name="Labate C.A."/>
        </authorList>
    </citation>
    <scope>NUCLEOTIDE SEQUENCE</scope>
    <source>
        <strain evidence="1">MF-1</strain>
    </source>
</reference>
<dbReference type="EMBL" id="AVOT02079436">
    <property type="protein sequence ID" value="MBW0566629.1"/>
    <property type="molecule type" value="Genomic_DNA"/>
</dbReference>
<evidence type="ECO:0000313" key="2">
    <source>
        <dbReference type="Proteomes" id="UP000765509"/>
    </source>
</evidence>
<evidence type="ECO:0000313" key="1">
    <source>
        <dbReference type="EMBL" id="MBW0566629.1"/>
    </source>
</evidence>
<dbReference type="Proteomes" id="UP000765509">
    <property type="component" value="Unassembled WGS sequence"/>
</dbReference>
<keyword evidence="2" id="KW-1185">Reference proteome</keyword>
<sequence length="94" mass="10807">MAKLEKYYKIEMKNHNMLIATFLNPKYQLALLKQLNVPTGYSNCIIEQIMEECARMNKHIRPNLTSPGNSDALPQLNSDPKFYDLLSHLGQTPI</sequence>
<proteinExistence type="predicted"/>
<protein>
    <submittedName>
        <fullName evidence="1">Uncharacterized protein</fullName>
    </submittedName>
</protein>
<comment type="caution">
    <text evidence="1">The sequence shown here is derived from an EMBL/GenBank/DDBJ whole genome shotgun (WGS) entry which is preliminary data.</text>
</comment>